<dbReference type="InterPro" id="IPR010930">
    <property type="entry name" value="Flg_bb/hook_C_dom"/>
</dbReference>
<evidence type="ECO:0000256" key="5">
    <source>
        <dbReference type="RuleBase" id="RU362116"/>
    </source>
</evidence>
<reference evidence="10 11" key="1">
    <citation type="submission" date="2016-03" db="EMBL/GenBank/DDBJ databases">
        <authorList>
            <person name="Ploux O."/>
        </authorList>
    </citation>
    <scope>NUCLEOTIDE SEQUENCE [LARGE SCALE GENOMIC DNA]</scope>
    <source>
        <strain evidence="10 11">R0</strain>
    </source>
</reference>
<feature type="domain" description="Flagellar hook protein FlgE D2" evidence="8">
    <location>
        <begin position="165"/>
        <end position="306"/>
    </location>
</feature>
<dbReference type="AlphaFoldDB" id="A0A150WPB0"/>
<evidence type="ECO:0000259" key="8">
    <source>
        <dbReference type="Pfam" id="PF07559"/>
    </source>
</evidence>
<keyword evidence="10" id="KW-0969">Cilium</keyword>
<keyword evidence="11" id="KW-1185">Reference proteome</keyword>
<dbReference type="OrthoDB" id="5288318at2"/>
<dbReference type="Gene3D" id="2.60.98.20">
    <property type="entry name" value="Flagellar hook protein FlgE"/>
    <property type="match status" value="1"/>
</dbReference>
<evidence type="ECO:0000256" key="2">
    <source>
        <dbReference type="ARBA" id="ARBA00009677"/>
    </source>
</evidence>
<evidence type="ECO:0000256" key="3">
    <source>
        <dbReference type="ARBA" id="ARBA00019015"/>
    </source>
</evidence>
<dbReference type="InterPro" id="IPR037058">
    <property type="entry name" value="Falgellar_hook_FlgE_sf"/>
</dbReference>
<keyword evidence="10" id="KW-0966">Cell projection</keyword>
<dbReference type="GO" id="GO:0009424">
    <property type="term" value="C:bacterial-type flagellum hook"/>
    <property type="evidence" value="ECO:0007669"/>
    <property type="project" value="TreeGrafter"/>
</dbReference>
<feature type="domain" description="Flagellar basal body rod protein N-terminal" evidence="6">
    <location>
        <begin position="7"/>
        <end position="37"/>
    </location>
</feature>
<name>A0A150WPB0_BDEBC</name>
<dbReference type="Pfam" id="PF07559">
    <property type="entry name" value="FlgE_D2"/>
    <property type="match status" value="1"/>
</dbReference>
<dbReference type="SUPFAM" id="SSF117143">
    <property type="entry name" value="Flagellar hook protein flgE"/>
    <property type="match status" value="1"/>
</dbReference>
<dbReference type="InterPro" id="IPR037925">
    <property type="entry name" value="FlgE/F/G-like"/>
</dbReference>
<evidence type="ECO:0000256" key="1">
    <source>
        <dbReference type="ARBA" id="ARBA00004117"/>
    </source>
</evidence>
<dbReference type="EMBL" id="LUKE01000001">
    <property type="protein sequence ID" value="KYG66196.1"/>
    <property type="molecule type" value="Genomic_DNA"/>
</dbReference>
<dbReference type="Pfam" id="PF00460">
    <property type="entry name" value="Flg_bb_rod"/>
    <property type="match status" value="1"/>
</dbReference>
<dbReference type="GO" id="GO:0005829">
    <property type="term" value="C:cytosol"/>
    <property type="evidence" value="ECO:0007669"/>
    <property type="project" value="TreeGrafter"/>
</dbReference>
<keyword evidence="10" id="KW-0282">Flagellum</keyword>
<evidence type="ECO:0000313" key="10">
    <source>
        <dbReference type="EMBL" id="KYG66196.1"/>
    </source>
</evidence>
<feature type="domain" description="Flagellar basal-body/hook protein C-terminal" evidence="7">
    <location>
        <begin position="383"/>
        <end position="425"/>
    </location>
</feature>
<dbReference type="Pfam" id="PF06429">
    <property type="entry name" value="Flg_bbr_C"/>
    <property type="match status" value="1"/>
</dbReference>
<comment type="subcellular location">
    <subcellularLocation>
        <location evidence="1 5">Bacterial flagellum basal body</location>
    </subcellularLocation>
</comment>
<dbReference type="PANTHER" id="PTHR30435">
    <property type="entry name" value="FLAGELLAR PROTEIN"/>
    <property type="match status" value="1"/>
</dbReference>
<dbReference type="PANTHER" id="PTHR30435:SF1">
    <property type="entry name" value="FLAGELLAR HOOK PROTEIN FLGE"/>
    <property type="match status" value="1"/>
</dbReference>
<dbReference type="InterPro" id="IPR011491">
    <property type="entry name" value="FlgE_D2"/>
</dbReference>
<dbReference type="InterPro" id="IPR020013">
    <property type="entry name" value="Flagellar_FlgE/F/G"/>
</dbReference>
<accession>A0A150WPB0</accession>
<evidence type="ECO:0000256" key="4">
    <source>
        <dbReference type="ARBA" id="ARBA00023143"/>
    </source>
</evidence>
<keyword evidence="4 5" id="KW-0975">Bacterial flagellum</keyword>
<organism evidence="10 11">
    <name type="scientific">Bdellovibrio bacteriovorus</name>
    <dbReference type="NCBI Taxonomy" id="959"/>
    <lineage>
        <taxon>Bacteria</taxon>
        <taxon>Pseudomonadati</taxon>
        <taxon>Bdellovibrionota</taxon>
        <taxon>Bdellovibrionia</taxon>
        <taxon>Bdellovibrionales</taxon>
        <taxon>Pseudobdellovibrionaceae</taxon>
        <taxon>Bdellovibrio</taxon>
    </lineage>
</organism>
<gene>
    <name evidence="10" type="ORF">AZI86_03810</name>
</gene>
<evidence type="ECO:0000259" key="7">
    <source>
        <dbReference type="Pfam" id="PF06429"/>
    </source>
</evidence>
<dbReference type="InterPro" id="IPR019776">
    <property type="entry name" value="Flagellar_basal_body_rod_CS"/>
</dbReference>
<comment type="similarity">
    <text evidence="2 5">Belongs to the flagella basal body rod proteins family.</text>
</comment>
<dbReference type="NCBIfam" id="TIGR03506">
    <property type="entry name" value="FlgEFG_subfam"/>
    <property type="match status" value="1"/>
</dbReference>
<proteinExistence type="inferred from homology"/>
<comment type="function">
    <text evidence="5">A flexible structure which links the flagellar filament to the drive apparatus in the basal body.</text>
</comment>
<dbReference type="Proteomes" id="UP000075320">
    <property type="component" value="Unassembled WGS sequence"/>
</dbReference>
<dbReference type="GO" id="GO:0009425">
    <property type="term" value="C:bacterial-type flagellum basal body"/>
    <property type="evidence" value="ECO:0007669"/>
    <property type="project" value="UniProtKB-SubCell"/>
</dbReference>
<feature type="domain" description="Flagellar hook protein FlgE/F/G-like D1" evidence="9">
    <location>
        <begin position="88"/>
        <end position="148"/>
    </location>
</feature>
<sequence>MGILSSLYTGVSGMTAQGEALGVIGDNIANANTIGFKASRAEFQDIISKNLKGILGGNQIGRGVKIGAVNPILTQGNVDATEKVTDLAISGDGYFKVKGSDGESYTRDGSFHFDREGYLVTNDNQKVQGFGADEKGNIVNKMTDIKFPRALIPAKATKELKLDLNLDSRMEATKKFDIKDPYSTSHYSTGVEMYDSQGNKHLVSFFFNKTADREWEFKGLVDGKEMTGGEEGMMSQACAGKLKFTVDGKLESQELSESNFNFKGGALQGQQVKINFGDAIAEGGKGLDGTKQYGKNSDLISWNQDGAAAGTITGLSFNDDGILTAVYSNGQAADLAQIALAKFENPEAMFKVGNNRLKESRDSGAASMGGPGAAGRGKLFAKSLERSTVDLATEFVNMIQNQRGFQANAKTITTTDELLNEVIQLKR</sequence>
<dbReference type="InterPro" id="IPR053967">
    <property type="entry name" value="LlgE_F_G-like_D1"/>
</dbReference>
<evidence type="ECO:0000313" key="11">
    <source>
        <dbReference type="Proteomes" id="UP000075320"/>
    </source>
</evidence>
<dbReference type="GO" id="GO:0071978">
    <property type="term" value="P:bacterial-type flagellum-dependent swarming motility"/>
    <property type="evidence" value="ECO:0007669"/>
    <property type="project" value="TreeGrafter"/>
</dbReference>
<dbReference type="InterPro" id="IPR001444">
    <property type="entry name" value="Flag_bb_rod_N"/>
</dbReference>
<comment type="caution">
    <text evidence="10">The sequence shown here is derived from an EMBL/GenBank/DDBJ whole genome shotgun (WGS) entry which is preliminary data.</text>
</comment>
<evidence type="ECO:0000259" key="6">
    <source>
        <dbReference type="Pfam" id="PF00460"/>
    </source>
</evidence>
<protein>
    <recommendedName>
        <fullName evidence="3 5">Flagellar hook protein FlgE</fullName>
    </recommendedName>
</protein>
<evidence type="ECO:0000259" key="9">
    <source>
        <dbReference type="Pfam" id="PF22692"/>
    </source>
</evidence>
<dbReference type="PROSITE" id="PS00588">
    <property type="entry name" value="FLAGELLA_BB_ROD"/>
    <property type="match status" value="1"/>
</dbReference>
<dbReference type="RefSeq" id="WP_061833762.1">
    <property type="nucleotide sequence ID" value="NZ_LUKE01000001.1"/>
</dbReference>
<dbReference type="Pfam" id="PF22692">
    <property type="entry name" value="LlgE_F_G_D1"/>
    <property type="match status" value="1"/>
</dbReference>